<evidence type="ECO:0008006" key="4">
    <source>
        <dbReference type="Google" id="ProtNLM"/>
    </source>
</evidence>
<dbReference type="GeneID" id="5018638"/>
<evidence type="ECO:0000313" key="3">
    <source>
        <dbReference type="Proteomes" id="UP000000600"/>
    </source>
</evidence>
<dbReference type="SUPFAM" id="SSF46689">
    <property type="entry name" value="Homeodomain-like"/>
    <property type="match status" value="1"/>
</dbReference>
<protein>
    <recommendedName>
        <fullName evidence="4">Myb-like domain-containing protein</fullName>
    </recommendedName>
</protein>
<organism evidence="2 3">
    <name type="scientific">Paramecium tetraurelia</name>
    <dbReference type="NCBI Taxonomy" id="5888"/>
    <lineage>
        <taxon>Eukaryota</taxon>
        <taxon>Sar</taxon>
        <taxon>Alveolata</taxon>
        <taxon>Ciliophora</taxon>
        <taxon>Intramacronucleata</taxon>
        <taxon>Oligohymenophorea</taxon>
        <taxon>Peniculida</taxon>
        <taxon>Parameciidae</taxon>
        <taxon>Paramecium</taxon>
    </lineage>
</organism>
<dbReference type="EMBL" id="CT868039">
    <property type="protein sequence ID" value="CAK65434.1"/>
    <property type="molecule type" value="Genomic_DNA"/>
</dbReference>
<dbReference type="InParanoid" id="A0C3R7"/>
<dbReference type="OrthoDB" id="305253at2759"/>
<sequence length="214" mass="25193">MLPFAYIPQDSQSTKYCHSLGSFNFCQPSYSFPWFNPYYQYVNITPSYFSEFHRINNCFQQPQIHYQQNIIKKTSITEKCSETLHGSLQNEQIDTPSIVDNQQSPLSKKPETIIILNKKKKKKSKKSKNFKKGHWTNKEHRLYQQFIDDNKVIMSDSDQKKMKQIFKKMSDLIKSRSASQCRSHHQKFDPQKQNSLVAGKKSIQSKIANDDIKR</sequence>
<evidence type="ECO:0000313" key="2">
    <source>
        <dbReference type="EMBL" id="CAK65434.1"/>
    </source>
</evidence>
<dbReference type="InterPro" id="IPR009057">
    <property type="entry name" value="Homeodomain-like_sf"/>
</dbReference>
<feature type="region of interest" description="Disordered" evidence="1">
    <location>
        <begin position="174"/>
        <end position="214"/>
    </location>
</feature>
<accession>A0C3R7</accession>
<gene>
    <name evidence="2" type="ORF">GSPATT00034913001</name>
</gene>
<dbReference type="KEGG" id="ptm:GSPATT00034913001"/>
<dbReference type="OMA" id="FNFCQPS"/>
<name>A0C3R7_PARTE</name>
<dbReference type="Proteomes" id="UP000000600">
    <property type="component" value="Unassembled WGS sequence"/>
</dbReference>
<dbReference type="HOGENOM" id="CLU_115181_0_0_1"/>
<proteinExistence type="predicted"/>
<dbReference type="AlphaFoldDB" id="A0C3R7"/>
<feature type="compositionally biased region" description="Polar residues" evidence="1">
    <location>
        <begin position="191"/>
        <end position="207"/>
    </location>
</feature>
<keyword evidence="3" id="KW-1185">Reference proteome</keyword>
<reference evidence="2 3" key="1">
    <citation type="journal article" date="2006" name="Nature">
        <title>Global trends of whole-genome duplications revealed by the ciliate Paramecium tetraurelia.</title>
        <authorList>
            <consortium name="Genoscope"/>
            <person name="Aury J.-M."/>
            <person name="Jaillon O."/>
            <person name="Duret L."/>
            <person name="Noel B."/>
            <person name="Jubin C."/>
            <person name="Porcel B.M."/>
            <person name="Segurens B."/>
            <person name="Daubin V."/>
            <person name="Anthouard V."/>
            <person name="Aiach N."/>
            <person name="Arnaiz O."/>
            <person name="Billaut A."/>
            <person name="Beisson J."/>
            <person name="Blanc I."/>
            <person name="Bouhouche K."/>
            <person name="Camara F."/>
            <person name="Duharcourt S."/>
            <person name="Guigo R."/>
            <person name="Gogendeau D."/>
            <person name="Katinka M."/>
            <person name="Keller A.-M."/>
            <person name="Kissmehl R."/>
            <person name="Klotz C."/>
            <person name="Koll F."/>
            <person name="Le Moue A."/>
            <person name="Lepere C."/>
            <person name="Malinsky S."/>
            <person name="Nowacki M."/>
            <person name="Nowak J.K."/>
            <person name="Plattner H."/>
            <person name="Poulain J."/>
            <person name="Ruiz F."/>
            <person name="Serrano V."/>
            <person name="Zagulski M."/>
            <person name="Dessen P."/>
            <person name="Betermier M."/>
            <person name="Weissenbach J."/>
            <person name="Scarpelli C."/>
            <person name="Schachter V."/>
            <person name="Sperling L."/>
            <person name="Meyer E."/>
            <person name="Cohen J."/>
            <person name="Wincker P."/>
        </authorList>
    </citation>
    <scope>NUCLEOTIDE SEQUENCE [LARGE SCALE GENOMIC DNA]</scope>
    <source>
        <strain evidence="2 3">Stock d4-2</strain>
    </source>
</reference>
<dbReference type="RefSeq" id="XP_001432831.1">
    <property type="nucleotide sequence ID" value="XM_001432794.1"/>
</dbReference>
<evidence type="ECO:0000256" key="1">
    <source>
        <dbReference type="SAM" id="MobiDB-lite"/>
    </source>
</evidence>